<sequence length="418" mass="48113">MRRWYRVHKYAGIVSLAIFFLLCFSGLVIMVRSISFVHFDQLGTPYTGAAMWRNSDVKVQEVLKENSNLQLDSMTIRPEKSMLTIRFKEPGRDGLIRYHFYGKNDEWISVNNEFIPGYYNNDYLNVLTRWLAKLHSNLGLGNYGRIILLVFTFISLITCFAGYFLHRRLVNRKSTIGYYSLHRILGLIAAPYCIILFISGGLLIGYSYFSKIDYLEHNLAAKEYFSFQSVDGDIYSYTEIFEAVKDIYPDKEVVSINIPSVSALTQASSSTYYFRLVDKESVSDCYQGYLSTDSLWVSAYKKNNMMRYEAVSPWYIKWLAKGVDLHLKNHEHPVLQLIWIFYLVVSCLMMIVLFIKSLRGIWVKVNIKYPLSQGIFLLTCGCLILPLYGLIGTYAGIVCGILSIMLLGVNLRGINLKK</sequence>
<keyword evidence="3" id="KW-1185">Reference proteome</keyword>
<dbReference type="InterPro" id="IPR005625">
    <property type="entry name" value="PepSY-ass_TM"/>
</dbReference>
<dbReference type="EMBL" id="UHIO01000001">
    <property type="protein sequence ID" value="SUP41587.1"/>
    <property type="molecule type" value="Genomic_DNA"/>
</dbReference>
<dbReference type="RefSeq" id="WP_115309848.1">
    <property type="nucleotide sequence ID" value="NZ_UHIO01000001.1"/>
</dbReference>
<protein>
    <submittedName>
        <fullName evidence="2">Uncharacterized iron-regulated membrane protein</fullName>
    </submittedName>
</protein>
<dbReference type="OrthoDB" id="1629005at2"/>
<name>A0A380NJY8_9FIRM</name>
<keyword evidence="1" id="KW-0472">Membrane</keyword>
<dbReference type="Proteomes" id="UP000255367">
    <property type="component" value="Unassembled WGS sequence"/>
</dbReference>
<gene>
    <name evidence="2" type="ORF">NCTC12020_00613</name>
</gene>
<feature type="transmembrane region" description="Helical" evidence="1">
    <location>
        <begin position="143"/>
        <end position="165"/>
    </location>
</feature>
<evidence type="ECO:0000313" key="3">
    <source>
        <dbReference type="Proteomes" id="UP000255367"/>
    </source>
</evidence>
<keyword evidence="1" id="KW-1133">Transmembrane helix</keyword>
<feature type="transmembrane region" description="Helical" evidence="1">
    <location>
        <begin position="12"/>
        <end position="34"/>
    </location>
</feature>
<accession>A0A380NJY8</accession>
<feature type="transmembrane region" description="Helical" evidence="1">
    <location>
        <begin position="334"/>
        <end position="355"/>
    </location>
</feature>
<evidence type="ECO:0000313" key="2">
    <source>
        <dbReference type="EMBL" id="SUP41587.1"/>
    </source>
</evidence>
<dbReference type="PANTHER" id="PTHR34219">
    <property type="entry name" value="IRON-REGULATED INNER MEMBRANE PROTEIN-RELATED"/>
    <property type="match status" value="1"/>
</dbReference>
<proteinExistence type="predicted"/>
<reference evidence="2 3" key="1">
    <citation type="submission" date="2018-06" db="EMBL/GenBank/DDBJ databases">
        <authorList>
            <consortium name="Pathogen Informatics"/>
            <person name="Doyle S."/>
        </authorList>
    </citation>
    <scope>NUCLEOTIDE SEQUENCE [LARGE SCALE GENOMIC DNA]</scope>
    <source>
        <strain evidence="2 3">NCTC12020</strain>
    </source>
</reference>
<feature type="transmembrane region" description="Helical" evidence="1">
    <location>
        <begin position="185"/>
        <end position="209"/>
    </location>
</feature>
<keyword evidence="1" id="KW-0812">Transmembrane</keyword>
<organism evidence="2 3">
    <name type="scientific">Veillonella criceti</name>
    <dbReference type="NCBI Taxonomy" id="103891"/>
    <lineage>
        <taxon>Bacteria</taxon>
        <taxon>Bacillati</taxon>
        <taxon>Bacillota</taxon>
        <taxon>Negativicutes</taxon>
        <taxon>Veillonellales</taxon>
        <taxon>Veillonellaceae</taxon>
        <taxon>Veillonella</taxon>
    </lineage>
</organism>
<evidence type="ECO:0000256" key="1">
    <source>
        <dbReference type="SAM" id="Phobius"/>
    </source>
</evidence>
<feature type="transmembrane region" description="Helical" evidence="1">
    <location>
        <begin position="394"/>
        <end position="414"/>
    </location>
</feature>
<dbReference type="Pfam" id="PF03929">
    <property type="entry name" value="PepSY_TM"/>
    <property type="match status" value="1"/>
</dbReference>
<dbReference type="AlphaFoldDB" id="A0A380NJY8"/>
<dbReference type="PANTHER" id="PTHR34219:SF3">
    <property type="entry name" value="BLL7967 PROTEIN"/>
    <property type="match status" value="1"/>
</dbReference>
<feature type="transmembrane region" description="Helical" evidence="1">
    <location>
        <begin position="367"/>
        <end position="388"/>
    </location>
</feature>